<protein>
    <recommendedName>
        <fullName evidence="5">Phosphomannose isomerase type I catalytic domain-containing protein</fullName>
    </recommendedName>
</protein>
<sequence>MILKFKPALLNHVWGGNKLKEIFQDHLDDINPVGEAWVLSAFENLKQASKCISLGRYYNLTLHEIYSNNPELFANSLQPYPHLIKFIDAYHDLSVQVHPDDEFAKKHHSSLGKNEAWYVLSDAFNQSIVYGHNATSKQQLQTQINLKQWNKLLNSQSIKKDDFIYVPTGTIHALKQGNFVCEIQQASDITYRIYDYDRFGLDGKYRQLHTDLALQVISVPQNYYEQQKLANCHDQYLIDNQYFKVIKIDTKNATFFAIDQNKWYEIVVVSGTGKINQIDFKFGDAAIVTSNSNNLTLTGNLQFLIIVN</sequence>
<evidence type="ECO:0000256" key="3">
    <source>
        <dbReference type="PIRSR" id="PIRSR036894-1"/>
    </source>
</evidence>
<dbReference type="AlphaFoldDB" id="A0A292II58"/>
<feature type="binding site" evidence="3">
    <location>
        <position position="98"/>
    </location>
    <ligand>
        <name>Zn(2+)</name>
        <dbReference type="ChEBI" id="CHEBI:29105"/>
    </ligand>
</feature>
<dbReference type="Pfam" id="PF20511">
    <property type="entry name" value="PMI_typeI_cat"/>
    <property type="match status" value="1"/>
</dbReference>
<organism evidence="6 7">
    <name type="scientific">Mycoplasma amphoriforme A39</name>
    <dbReference type="NCBI Taxonomy" id="572419"/>
    <lineage>
        <taxon>Bacteria</taxon>
        <taxon>Bacillati</taxon>
        <taxon>Mycoplasmatota</taxon>
        <taxon>Mollicutes</taxon>
        <taxon>Mycoplasmataceae</taxon>
        <taxon>Mycoplasma</taxon>
    </lineage>
</organism>
<dbReference type="InterPro" id="IPR014628">
    <property type="entry name" value="Man6P_isomerase_Firm_short"/>
</dbReference>
<dbReference type="PANTHER" id="PTHR42742:SF3">
    <property type="entry name" value="FRUCTOKINASE"/>
    <property type="match status" value="1"/>
</dbReference>
<accession>A0A292II58</accession>
<evidence type="ECO:0000256" key="4">
    <source>
        <dbReference type="PIRSR" id="PIRSR036894-2"/>
    </source>
</evidence>
<dbReference type="PANTHER" id="PTHR42742">
    <property type="entry name" value="TRANSCRIPTIONAL REPRESSOR MPRA"/>
    <property type="match status" value="1"/>
</dbReference>
<dbReference type="GO" id="GO:0005975">
    <property type="term" value="P:carbohydrate metabolic process"/>
    <property type="evidence" value="ECO:0007669"/>
    <property type="project" value="InterPro"/>
</dbReference>
<evidence type="ECO:0000256" key="1">
    <source>
        <dbReference type="ARBA" id="ARBA00022723"/>
    </source>
</evidence>
<dbReference type="RefSeq" id="WP_343251246.1">
    <property type="nucleotide sequence ID" value="NZ_HG937516.1"/>
</dbReference>
<keyword evidence="1 3" id="KW-0479">Metal-binding</keyword>
<dbReference type="Proteomes" id="UP000261764">
    <property type="component" value="Chromosome I"/>
</dbReference>
<evidence type="ECO:0000256" key="2">
    <source>
        <dbReference type="ARBA" id="ARBA00022833"/>
    </source>
</evidence>
<feature type="binding site" evidence="3">
    <location>
        <position position="115"/>
    </location>
    <ligand>
        <name>Zn(2+)</name>
        <dbReference type="ChEBI" id="CHEBI:29105"/>
    </ligand>
</feature>
<dbReference type="PIRSF" id="PIRSF036894">
    <property type="entry name" value="PMI_Firm_short"/>
    <property type="match status" value="1"/>
</dbReference>
<dbReference type="InterPro" id="IPR046457">
    <property type="entry name" value="PMI_typeI_cat"/>
</dbReference>
<evidence type="ECO:0000313" key="7">
    <source>
        <dbReference type="Proteomes" id="UP000261764"/>
    </source>
</evidence>
<feature type="active site" evidence="4">
    <location>
        <position position="192"/>
    </location>
</feature>
<keyword evidence="7" id="KW-1185">Reference proteome</keyword>
<proteinExistence type="predicted"/>
<name>A0A292II58_9MOLU</name>
<dbReference type="Gene3D" id="2.60.120.10">
    <property type="entry name" value="Jelly Rolls"/>
    <property type="match status" value="2"/>
</dbReference>
<evidence type="ECO:0000259" key="5">
    <source>
        <dbReference type="Pfam" id="PF20511"/>
    </source>
</evidence>
<reference evidence="6 7" key="1">
    <citation type="journal article" date="2015" name="Clin. Infect. Dis.">
        <title>Genomic Investigations unmask Mycoplasma amphoriforme, a new respiratory pathogen.</title>
        <authorList>
            <person name="Gillespie S.H."/>
            <person name="Ling C.L."/>
            <person name="Oravcova K."/>
            <person name="Pinheiro M."/>
            <person name="Wells L."/>
            <person name="Bryant J.M."/>
            <person name="McHugh T.D."/>
            <person name="Bebear C."/>
            <person name="Webster D."/>
            <person name="Harris S.R."/>
            <person name="Seth-Smith H.M."/>
            <person name="Thomson N.R."/>
        </authorList>
    </citation>
    <scope>NUCLEOTIDE SEQUENCE [LARGE SCALE GENOMIC DNA]</scope>
    <source>
        <strain evidence="6 7">A39</strain>
    </source>
</reference>
<dbReference type="GO" id="GO:0008270">
    <property type="term" value="F:zinc ion binding"/>
    <property type="evidence" value="ECO:0007669"/>
    <property type="project" value="InterPro"/>
</dbReference>
<dbReference type="SUPFAM" id="SSF51182">
    <property type="entry name" value="RmlC-like cupins"/>
    <property type="match status" value="1"/>
</dbReference>
<dbReference type="CDD" id="cd07010">
    <property type="entry name" value="cupin_PMI_type_I_N_bac"/>
    <property type="match status" value="1"/>
</dbReference>
<gene>
    <name evidence="6" type="ORF">MAMA39_05030</name>
</gene>
<comment type="cofactor">
    <cofactor evidence="3">
        <name>Zn(2+)</name>
        <dbReference type="ChEBI" id="CHEBI:29105"/>
    </cofactor>
    <text evidence="3">Binds 1 zinc ion per subunit.</text>
</comment>
<evidence type="ECO:0000313" key="6">
    <source>
        <dbReference type="EMBL" id="CDN40621.1"/>
    </source>
</evidence>
<dbReference type="InterPro" id="IPR011051">
    <property type="entry name" value="RmlC_Cupin_sf"/>
</dbReference>
<feature type="domain" description="Phosphomannose isomerase type I catalytic" evidence="5">
    <location>
        <begin position="3"/>
        <end position="110"/>
    </location>
</feature>
<dbReference type="InterPro" id="IPR014710">
    <property type="entry name" value="RmlC-like_jellyroll"/>
</dbReference>
<feature type="binding site" evidence="3">
    <location>
        <position position="172"/>
    </location>
    <ligand>
        <name>Zn(2+)</name>
        <dbReference type="ChEBI" id="CHEBI:29105"/>
    </ligand>
</feature>
<keyword evidence="2 3" id="KW-0862">Zinc</keyword>
<dbReference type="InterPro" id="IPR051804">
    <property type="entry name" value="Carb_Metab_Reg_Kinase/Isom"/>
</dbReference>
<dbReference type="EMBL" id="HG937516">
    <property type="protein sequence ID" value="CDN40621.1"/>
    <property type="molecule type" value="Genomic_DNA"/>
</dbReference>
<dbReference type="KEGG" id="mamp:MAMA39_05030"/>
<dbReference type="GO" id="GO:0004476">
    <property type="term" value="F:mannose-6-phosphate isomerase activity"/>
    <property type="evidence" value="ECO:0007669"/>
    <property type="project" value="InterPro"/>
</dbReference>